<dbReference type="InterPro" id="IPR029480">
    <property type="entry name" value="Transpos_assoc"/>
</dbReference>
<dbReference type="Pfam" id="PF13963">
    <property type="entry name" value="Transpos_assoc"/>
    <property type="match status" value="1"/>
</dbReference>
<dbReference type="GO" id="GO:0080090">
    <property type="term" value="P:regulation of primary metabolic process"/>
    <property type="evidence" value="ECO:0007669"/>
    <property type="project" value="UniProtKB-ARBA"/>
</dbReference>
<dbReference type="Pfam" id="PF22754">
    <property type="entry name" value="bHLH-TF_ACT-like_plant"/>
    <property type="match status" value="1"/>
</dbReference>
<keyword evidence="2" id="KW-0539">Nucleus</keyword>
<sequence length="259" mass="29785">MASKLQRGMAMSKKLQVLRTLTKSKSVKKSSIIKDAYLHIYKLKLQVEAIKREYQYLIDHIQDVKVEKLGTGYLAVTIRCKKGEEMMVSILEAFEKLDVNVVQAKVTCKDLFGMEAIVEANNIDATILSQAILKLFMTNPDRSWMYKRFINGSLSNEFVSGVDDFIEFASVHGRHKDGDKLKCPCDHTKCRNTKYLEIDVIKYHLYKNGFEPNYNTWIFHGELRSDTAPTSSQFFPAVDPVHEPSSDPFIDMVRNNRMK</sequence>
<accession>A0ABD3BCM1</accession>
<proteinExistence type="predicted"/>
<reference evidence="6" key="1">
    <citation type="journal article" date="2024" name="IScience">
        <title>Strigolactones Initiate the Formation of Haustorium-like Structures in Castilleja.</title>
        <authorList>
            <person name="Buerger M."/>
            <person name="Peterson D."/>
            <person name="Chory J."/>
        </authorList>
    </citation>
    <scope>NUCLEOTIDE SEQUENCE [LARGE SCALE GENOMIC DNA]</scope>
</reference>
<protein>
    <recommendedName>
        <fullName evidence="7">Transposase</fullName>
    </recommendedName>
</protein>
<comment type="caution">
    <text evidence="5">The sequence shown here is derived from an EMBL/GenBank/DDBJ whole genome shotgun (WGS) entry which is preliminary data.</text>
</comment>
<keyword evidence="6" id="KW-1185">Reference proteome</keyword>
<dbReference type="Proteomes" id="UP001632038">
    <property type="component" value="Unassembled WGS sequence"/>
</dbReference>
<evidence type="ECO:0008006" key="7">
    <source>
        <dbReference type="Google" id="ProtNLM"/>
    </source>
</evidence>
<dbReference type="AlphaFoldDB" id="A0ABD3BCM1"/>
<dbReference type="InterPro" id="IPR054502">
    <property type="entry name" value="bHLH-TF_ACT-like_plant"/>
</dbReference>
<gene>
    <name evidence="5" type="ORF">CASFOL_040802</name>
</gene>
<dbReference type="EMBL" id="JAVIJP010000100">
    <property type="protein sequence ID" value="KAL3615141.1"/>
    <property type="molecule type" value="Genomic_DNA"/>
</dbReference>
<dbReference type="InterPro" id="IPR051358">
    <property type="entry name" value="TF_AMS/ICE1/BHLH6-like"/>
</dbReference>
<evidence type="ECO:0000313" key="5">
    <source>
        <dbReference type="EMBL" id="KAL3615141.1"/>
    </source>
</evidence>
<evidence type="ECO:0000313" key="6">
    <source>
        <dbReference type="Proteomes" id="UP001632038"/>
    </source>
</evidence>
<feature type="domain" description="Transposase-associated" evidence="3">
    <location>
        <begin position="142"/>
        <end position="222"/>
    </location>
</feature>
<dbReference type="PANTHER" id="PTHR31945">
    <property type="entry name" value="TRANSCRIPTION FACTOR SCREAM2-RELATED"/>
    <property type="match status" value="1"/>
</dbReference>
<feature type="domain" description="Plant bHLH transcription factor ACT-like" evidence="4">
    <location>
        <begin position="63"/>
        <end position="134"/>
    </location>
</feature>
<dbReference type="PANTHER" id="PTHR31945:SF27">
    <property type="entry name" value="TRANSCRIPTION FACTOR BHLH35-LIKE PROTEIN"/>
    <property type="match status" value="1"/>
</dbReference>
<evidence type="ECO:0000256" key="2">
    <source>
        <dbReference type="ARBA" id="ARBA00023242"/>
    </source>
</evidence>
<evidence type="ECO:0000259" key="4">
    <source>
        <dbReference type="Pfam" id="PF22754"/>
    </source>
</evidence>
<dbReference type="GO" id="GO:0005634">
    <property type="term" value="C:nucleus"/>
    <property type="evidence" value="ECO:0007669"/>
    <property type="project" value="UniProtKB-SubCell"/>
</dbReference>
<organism evidence="5 6">
    <name type="scientific">Castilleja foliolosa</name>
    <dbReference type="NCBI Taxonomy" id="1961234"/>
    <lineage>
        <taxon>Eukaryota</taxon>
        <taxon>Viridiplantae</taxon>
        <taxon>Streptophyta</taxon>
        <taxon>Embryophyta</taxon>
        <taxon>Tracheophyta</taxon>
        <taxon>Spermatophyta</taxon>
        <taxon>Magnoliopsida</taxon>
        <taxon>eudicotyledons</taxon>
        <taxon>Gunneridae</taxon>
        <taxon>Pentapetalae</taxon>
        <taxon>asterids</taxon>
        <taxon>lamiids</taxon>
        <taxon>Lamiales</taxon>
        <taxon>Orobanchaceae</taxon>
        <taxon>Pedicularideae</taxon>
        <taxon>Castillejinae</taxon>
        <taxon>Castilleja</taxon>
    </lineage>
</organism>
<comment type="subcellular location">
    <subcellularLocation>
        <location evidence="1">Nucleus</location>
    </subcellularLocation>
</comment>
<evidence type="ECO:0000259" key="3">
    <source>
        <dbReference type="Pfam" id="PF13963"/>
    </source>
</evidence>
<name>A0ABD3BCM1_9LAMI</name>
<evidence type="ECO:0000256" key="1">
    <source>
        <dbReference type="ARBA" id="ARBA00004123"/>
    </source>
</evidence>